<dbReference type="Gene3D" id="3.30.565.10">
    <property type="entry name" value="Histidine kinase-like ATPase, C-terminal domain"/>
    <property type="match status" value="1"/>
</dbReference>
<proteinExistence type="predicted"/>
<name>A0ABP5ZDH7_9ACTN</name>
<protein>
    <recommendedName>
        <fullName evidence="3">Regulatory protein</fullName>
    </recommendedName>
</protein>
<dbReference type="Proteomes" id="UP001501721">
    <property type="component" value="Unassembled WGS sequence"/>
</dbReference>
<organism evidence="1 2">
    <name type="scientific">Streptomyces graminearus</name>
    <dbReference type="NCBI Taxonomy" id="284030"/>
    <lineage>
        <taxon>Bacteria</taxon>
        <taxon>Bacillati</taxon>
        <taxon>Actinomycetota</taxon>
        <taxon>Actinomycetes</taxon>
        <taxon>Kitasatosporales</taxon>
        <taxon>Streptomycetaceae</taxon>
        <taxon>Streptomyces</taxon>
    </lineage>
</organism>
<sequence>MEPAVVTAPVLREIPMGLPADSSAAASARIQAQTLLTVLGRSGDQNLAVDVLHTLVDNAVQHALIRAAAEQRFGTCLSITETRELLIDVTDPNPAFPQFDKAITGEVGDGLWGIVCQGATLTWFARADFAGKTVRAVLRPGQVGL</sequence>
<comment type="caution">
    <text evidence="1">The sequence shown here is derived from an EMBL/GenBank/DDBJ whole genome shotgun (WGS) entry which is preliminary data.</text>
</comment>
<keyword evidence="2" id="KW-1185">Reference proteome</keyword>
<evidence type="ECO:0000313" key="1">
    <source>
        <dbReference type="EMBL" id="GAA2494344.1"/>
    </source>
</evidence>
<dbReference type="EMBL" id="BAAATL010000023">
    <property type="protein sequence ID" value="GAA2494344.1"/>
    <property type="molecule type" value="Genomic_DNA"/>
</dbReference>
<reference evidence="2" key="1">
    <citation type="journal article" date="2019" name="Int. J. Syst. Evol. Microbiol.">
        <title>The Global Catalogue of Microorganisms (GCM) 10K type strain sequencing project: providing services to taxonomists for standard genome sequencing and annotation.</title>
        <authorList>
            <consortium name="The Broad Institute Genomics Platform"/>
            <consortium name="The Broad Institute Genome Sequencing Center for Infectious Disease"/>
            <person name="Wu L."/>
            <person name="Ma J."/>
        </authorList>
    </citation>
    <scope>NUCLEOTIDE SEQUENCE [LARGE SCALE GENOMIC DNA]</scope>
    <source>
        <strain evidence="2">JCM 6923</strain>
    </source>
</reference>
<dbReference type="InterPro" id="IPR036890">
    <property type="entry name" value="HATPase_C_sf"/>
</dbReference>
<evidence type="ECO:0008006" key="3">
    <source>
        <dbReference type="Google" id="ProtNLM"/>
    </source>
</evidence>
<gene>
    <name evidence="1" type="ORF">GCM10010422_47160</name>
</gene>
<dbReference type="RefSeq" id="WP_346075852.1">
    <property type="nucleotide sequence ID" value="NZ_BAAATL010000023.1"/>
</dbReference>
<evidence type="ECO:0000313" key="2">
    <source>
        <dbReference type="Proteomes" id="UP001501721"/>
    </source>
</evidence>
<accession>A0ABP5ZDH7</accession>